<name>A0A7R8VLL5_TIMDO</name>
<feature type="region of interest" description="Disordered" evidence="1">
    <location>
        <begin position="629"/>
        <end position="666"/>
    </location>
</feature>
<dbReference type="GO" id="GO:0051239">
    <property type="term" value="P:regulation of multicellular organismal process"/>
    <property type="evidence" value="ECO:0007669"/>
    <property type="project" value="UniProtKB-ARBA"/>
</dbReference>
<feature type="region of interest" description="Disordered" evidence="1">
    <location>
        <begin position="252"/>
        <end position="273"/>
    </location>
</feature>
<reference evidence="3" key="1">
    <citation type="submission" date="2020-11" db="EMBL/GenBank/DDBJ databases">
        <authorList>
            <person name="Tran Van P."/>
        </authorList>
    </citation>
    <scope>NUCLEOTIDE SEQUENCE</scope>
</reference>
<dbReference type="SUPFAM" id="SSF49879">
    <property type="entry name" value="SMAD/FHA domain"/>
    <property type="match status" value="2"/>
</dbReference>
<dbReference type="GO" id="GO:0009791">
    <property type="term" value="P:post-embryonic development"/>
    <property type="evidence" value="ECO:0007669"/>
    <property type="project" value="UniProtKB-ARBA"/>
</dbReference>
<evidence type="ECO:0000313" key="3">
    <source>
        <dbReference type="EMBL" id="CAD7200152.1"/>
    </source>
</evidence>
<feature type="domain" description="MH2" evidence="2">
    <location>
        <begin position="181"/>
        <end position="526"/>
    </location>
</feature>
<protein>
    <recommendedName>
        <fullName evidence="2">MH2 domain-containing protein</fullName>
    </recommendedName>
</protein>
<feature type="compositionally biased region" description="Basic and acidic residues" evidence="1">
    <location>
        <begin position="556"/>
        <end position="566"/>
    </location>
</feature>
<dbReference type="Gene3D" id="2.60.200.10">
    <property type="match status" value="2"/>
</dbReference>
<dbReference type="InterPro" id="IPR001132">
    <property type="entry name" value="SMAD_dom_Dwarfin-type"/>
</dbReference>
<feature type="region of interest" description="Disordered" evidence="1">
    <location>
        <begin position="554"/>
        <end position="589"/>
    </location>
</feature>
<accession>A0A7R8VLL5</accession>
<dbReference type="InterPro" id="IPR008984">
    <property type="entry name" value="SMAD_FHA_dom_sf"/>
</dbReference>
<feature type="region of interest" description="Disordered" evidence="1">
    <location>
        <begin position="515"/>
        <end position="534"/>
    </location>
</feature>
<proteinExistence type="predicted"/>
<evidence type="ECO:0000256" key="1">
    <source>
        <dbReference type="SAM" id="MobiDB-lite"/>
    </source>
</evidence>
<dbReference type="EMBL" id="OA567291">
    <property type="protein sequence ID" value="CAD7200152.1"/>
    <property type="molecule type" value="Genomic_DNA"/>
</dbReference>
<gene>
    <name evidence="3" type="ORF">TDIB3V08_LOCUS6380</name>
</gene>
<dbReference type="PROSITE" id="PS51076">
    <property type="entry name" value="MH2"/>
    <property type="match status" value="1"/>
</dbReference>
<organism evidence="3">
    <name type="scientific">Timema douglasi</name>
    <name type="common">Walking stick</name>
    <dbReference type="NCBI Taxonomy" id="61478"/>
    <lineage>
        <taxon>Eukaryota</taxon>
        <taxon>Metazoa</taxon>
        <taxon>Ecdysozoa</taxon>
        <taxon>Arthropoda</taxon>
        <taxon>Hexapoda</taxon>
        <taxon>Insecta</taxon>
        <taxon>Pterygota</taxon>
        <taxon>Neoptera</taxon>
        <taxon>Polyneoptera</taxon>
        <taxon>Phasmatodea</taxon>
        <taxon>Timematodea</taxon>
        <taxon>Timematoidea</taxon>
        <taxon>Timematidae</taxon>
        <taxon>Timema</taxon>
    </lineage>
</organism>
<dbReference type="PANTHER" id="PTHR22742">
    <property type="entry name" value="EXPANSION, ISOFORM A-RELATED"/>
    <property type="match status" value="1"/>
</dbReference>
<dbReference type="AlphaFoldDB" id="A0A7R8VLL5"/>
<dbReference type="InterPro" id="IPR017855">
    <property type="entry name" value="SMAD-like_dom_sf"/>
</dbReference>
<dbReference type="GO" id="GO:0006355">
    <property type="term" value="P:regulation of DNA-templated transcription"/>
    <property type="evidence" value="ECO:0007669"/>
    <property type="project" value="InterPro"/>
</dbReference>
<dbReference type="PANTHER" id="PTHR22742:SF2">
    <property type="entry name" value="EXPANSION, ISOFORM A-RELATED"/>
    <property type="match status" value="1"/>
</dbReference>
<evidence type="ECO:0000259" key="2">
    <source>
        <dbReference type="PROSITE" id="PS51076"/>
    </source>
</evidence>
<dbReference type="GO" id="GO:0050793">
    <property type="term" value="P:regulation of developmental process"/>
    <property type="evidence" value="ECO:0007669"/>
    <property type="project" value="UniProtKB-ARBA"/>
</dbReference>
<sequence length="688" mass="76546">MQRTNVCLLCAIAPSIFVRQFEPTNFPDWLALYFEYFTIGGSHCCKVSSPYTLGPLEGTVYILGLLEGTVYILVLLEGTVYILGPLEGTVYNIGPLEETVYILGPLEETVYILGPLEGIVYILGLLEGTVYILGLLEGTVYILGLLEGTVYILGPLEGTVYILDHIHEVLEKWTQIDDEIWAKVIVLERNRRVAKAYARAPVLTINGSDDGFDGFRHSVSSLLPEAAQSPSGSRCTLPQFFSSFFVLHKHGSDSPPPLSSKISKNRTPSPPKGVKVKMDDEGNILVKRVSKSNVYVKITSAGEETSIGNDILKLSNCALEIDKPVKLKTFNTGLRYCHYWVMIGLTAAILVVKDSSCQKERNHFNLEIFLPLHRQGVNVLMRRQAESFHPVVIDPSSFSKVYIVAGGLIFPVVILNGMPQGYPTTLFCLEDPNTSDTFPPPSGHLQLFDMKKFQNNVSRELHRAYPDRRRLEMQCLSVMAFVKNEPELLDSPIWVLIINVVALDMLKSKLPPDPYSVAGSGGSSDSSGNQTGANIPNMVAVTRERLLQQQQRLLQRRNDKPPKLPPRDTTYSHSIPKPDYDDTEEEKSVKSFSLFRSKEKTKDKNKIDDPYYCGLRARVPKFVNLKKNKTDGSPLGQKTPSFQPPHPNGGSVSLHPLHNQLPPKWHAGSFDSGMGVYSSLKTLLTPQD</sequence>
<dbReference type="SMART" id="SM00524">
    <property type="entry name" value="DWB"/>
    <property type="match status" value="1"/>
</dbReference>